<dbReference type="CDD" id="cd01300">
    <property type="entry name" value="YtcJ_like"/>
    <property type="match status" value="1"/>
</dbReference>
<dbReference type="Proteomes" id="UP000533469">
    <property type="component" value="Unassembled WGS sequence"/>
</dbReference>
<dbReference type="Pfam" id="PF07969">
    <property type="entry name" value="Amidohydro_3"/>
    <property type="match status" value="1"/>
</dbReference>
<dbReference type="Gene3D" id="3.20.20.140">
    <property type="entry name" value="Metal-dependent hydrolases"/>
    <property type="match status" value="1"/>
</dbReference>
<dbReference type="PANTHER" id="PTHR22642:SF2">
    <property type="entry name" value="PROTEIN LONG AFTER FAR-RED 3"/>
    <property type="match status" value="1"/>
</dbReference>
<dbReference type="InterPro" id="IPR013108">
    <property type="entry name" value="Amidohydro_3"/>
</dbReference>
<organism evidence="2 3">
    <name type="scientific">Ancylobacter tetraedralis</name>
    <dbReference type="NCBI Taxonomy" id="217068"/>
    <lineage>
        <taxon>Bacteria</taxon>
        <taxon>Pseudomonadati</taxon>
        <taxon>Pseudomonadota</taxon>
        <taxon>Alphaproteobacteria</taxon>
        <taxon>Hyphomicrobiales</taxon>
        <taxon>Xanthobacteraceae</taxon>
        <taxon>Ancylobacter</taxon>
    </lineage>
</organism>
<reference evidence="2 3" key="1">
    <citation type="submission" date="2020-08" db="EMBL/GenBank/DDBJ databases">
        <title>Genomic Encyclopedia of Type Strains, Phase IV (KMG-IV): sequencing the most valuable type-strain genomes for metagenomic binning, comparative biology and taxonomic classification.</title>
        <authorList>
            <person name="Goeker M."/>
        </authorList>
    </citation>
    <scope>NUCLEOTIDE SEQUENCE [LARGE SCALE GENOMIC DNA]</scope>
    <source>
        <strain evidence="2 3">DSM 5895</strain>
    </source>
</reference>
<gene>
    <name evidence="2" type="ORF">FHS55_001805</name>
</gene>
<dbReference type="InterPro" id="IPR033932">
    <property type="entry name" value="YtcJ-like"/>
</dbReference>
<dbReference type="GO" id="GO:0016810">
    <property type="term" value="F:hydrolase activity, acting on carbon-nitrogen (but not peptide) bonds"/>
    <property type="evidence" value="ECO:0007669"/>
    <property type="project" value="InterPro"/>
</dbReference>
<evidence type="ECO:0000259" key="1">
    <source>
        <dbReference type="Pfam" id="PF07969"/>
    </source>
</evidence>
<proteinExistence type="predicted"/>
<dbReference type="SUPFAM" id="SSF51338">
    <property type="entry name" value="Composite domain of metallo-dependent hydrolases"/>
    <property type="match status" value="1"/>
</dbReference>
<dbReference type="AlphaFoldDB" id="A0A839Z8R2"/>
<evidence type="ECO:0000313" key="2">
    <source>
        <dbReference type="EMBL" id="MBB3771206.1"/>
    </source>
</evidence>
<dbReference type="Gene3D" id="3.10.310.70">
    <property type="match status" value="1"/>
</dbReference>
<comment type="caution">
    <text evidence="2">The sequence shown here is derived from an EMBL/GenBank/DDBJ whole genome shotgun (WGS) entry which is preliminary data.</text>
</comment>
<accession>A0A839Z8R2</accession>
<name>A0A839Z8R2_9HYPH</name>
<dbReference type="InterPro" id="IPR032466">
    <property type="entry name" value="Metal_Hydrolase"/>
</dbReference>
<sequence>MSTADLIIENARIVTMNPAQPFAEAIALKDGVILAVGSRADIAAAAPTARRRIDAGGASVLPGFIDSHIHLFTGGAQLNSLSLAGVTGFDSIARAVRERAAAEPSNDLLVVEQAAYFMFGEQEPITRHVLDRVLPDRPLAFFASDHHTMWANTPALKLAGILHGRQVPPGNEIVMGADGLATGELREFEGFAPVARLTPAGGREMLGLQGVEPSFPPTPAQRAIDKGIIKQALAYCASLGITSFHNMDGNFYQLELLGEIEAAGELTVRGRVPFRFIPGMALSELEKAVEMRRRWNSDRLKADFVKIFMDGVVESTTAHMLADYDTAPGVRGSSYFEPAEFDAIATEIDRLGFQITVHAIGDAAVNRTLNGYEAARRANGVRDSRHRIEHIEILAPADLPRFAELGVIASMQPTHAPGGYYPPEPILSMVGRERMRLAYPWQTLRNSGARVVFASDWPVAPLDPLLGIKTAMTRGPVFEGAPDERQSLADSIAGFTLDGAFTEFAEASKGRLAPGLAADIVILTGDIEATAPQDIDTLKVATTICGGHVTYERNAA</sequence>
<dbReference type="SUPFAM" id="SSF51556">
    <property type="entry name" value="Metallo-dependent hydrolases"/>
    <property type="match status" value="1"/>
</dbReference>
<dbReference type="PANTHER" id="PTHR22642">
    <property type="entry name" value="IMIDAZOLONEPROPIONASE"/>
    <property type="match status" value="1"/>
</dbReference>
<evidence type="ECO:0000313" key="3">
    <source>
        <dbReference type="Proteomes" id="UP000533469"/>
    </source>
</evidence>
<dbReference type="InterPro" id="IPR011059">
    <property type="entry name" value="Metal-dep_hydrolase_composite"/>
</dbReference>
<keyword evidence="3" id="KW-1185">Reference proteome</keyword>
<protein>
    <recommendedName>
        <fullName evidence="1">Amidohydrolase 3 domain-containing protein</fullName>
    </recommendedName>
</protein>
<dbReference type="EMBL" id="JACICD010000003">
    <property type="protein sequence ID" value="MBB3771206.1"/>
    <property type="molecule type" value="Genomic_DNA"/>
</dbReference>
<dbReference type="Gene3D" id="2.30.40.10">
    <property type="entry name" value="Urease, subunit C, domain 1"/>
    <property type="match status" value="1"/>
</dbReference>
<feature type="domain" description="Amidohydrolase 3" evidence="1">
    <location>
        <begin position="53"/>
        <end position="551"/>
    </location>
</feature>
<dbReference type="RefSeq" id="WP_343056081.1">
    <property type="nucleotide sequence ID" value="NZ_JACICD010000003.1"/>
</dbReference>